<reference evidence="4 5" key="1">
    <citation type="submission" date="2024-04" db="EMBL/GenBank/DDBJ databases">
        <title>Tritrichomonas musculus Genome.</title>
        <authorList>
            <person name="Alves-Ferreira E."/>
            <person name="Grigg M."/>
            <person name="Lorenzi H."/>
            <person name="Galac M."/>
        </authorList>
    </citation>
    <scope>NUCLEOTIDE SEQUENCE [LARGE SCALE GENOMIC DNA]</scope>
    <source>
        <strain evidence="4 5">EAF2021</strain>
    </source>
</reference>
<dbReference type="InterPro" id="IPR000719">
    <property type="entry name" value="Prot_kinase_dom"/>
</dbReference>
<dbReference type="PROSITE" id="PS00107">
    <property type="entry name" value="PROTEIN_KINASE_ATP"/>
    <property type="match status" value="1"/>
</dbReference>
<comment type="caution">
    <text evidence="4">The sequence shown here is derived from an EMBL/GenBank/DDBJ whole genome shotgun (WGS) entry which is preliminary data.</text>
</comment>
<name>A0ABR2GQ97_9EUKA</name>
<feature type="compositionally biased region" description="Basic residues" evidence="2">
    <location>
        <begin position="361"/>
        <end position="375"/>
    </location>
</feature>
<keyword evidence="1" id="KW-0547">Nucleotide-binding</keyword>
<keyword evidence="1" id="KW-0067">ATP-binding</keyword>
<keyword evidence="5" id="KW-1185">Reference proteome</keyword>
<dbReference type="Pfam" id="PF00069">
    <property type="entry name" value="Pkinase"/>
    <property type="match status" value="1"/>
</dbReference>
<dbReference type="PANTHER" id="PTHR44329:SF214">
    <property type="entry name" value="PROTEIN KINASE DOMAIN-CONTAINING PROTEIN"/>
    <property type="match status" value="1"/>
</dbReference>
<feature type="domain" description="Protein kinase" evidence="3">
    <location>
        <begin position="23"/>
        <end position="300"/>
    </location>
</feature>
<dbReference type="PANTHER" id="PTHR44329">
    <property type="entry name" value="SERINE/THREONINE-PROTEIN KINASE TNNI3K-RELATED"/>
    <property type="match status" value="1"/>
</dbReference>
<feature type="region of interest" description="Disordered" evidence="2">
    <location>
        <begin position="361"/>
        <end position="385"/>
    </location>
</feature>
<evidence type="ECO:0000256" key="2">
    <source>
        <dbReference type="SAM" id="MobiDB-lite"/>
    </source>
</evidence>
<dbReference type="SMART" id="SM00220">
    <property type="entry name" value="S_TKc"/>
    <property type="match status" value="1"/>
</dbReference>
<organism evidence="4 5">
    <name type="scientific">Tritrichomonas musculus</name>
    <dbReference type="NCBI Taxonomy" id="1915356"/>
    <lineage>
        <taxon>Eukaryota</taxon>
        <taxon>Metamonada</taxon>
        <taxon>Parabasalia</taxon>
        <taxon>Tritrichomonadida</taxon>
        <taxon>Tritrichomonadidae</taxon>
        <taxon>Tritrichomonas</taxon>
    </lineage>
</organism>
<evidence type="ECO:0000256" key="1">
    <source>
        <dbReference type="PROSITE-ProRule" id="PRU10141"/>
    </source>
</evidence>
<dbReference type="PROSITE" id="PS50011">
    <property type="entry name" value="PROTEIN_KINASE_DOM"/>
    <property type="match status" value="1"/>
</dbReference>
<dbReference type="InterPro" id="IPR051681">
    <property type="entry name" value="Ser/Thr_Kinases-Pseudokinases"/>
</dbReference>
<dbReference type="PRINTS" id="PR00109">
    <property type="entry name" value="TYRKINASE"/>
</dbReference>
<dbReference type="SUPFAM" id="SSF56112">
    <property type="entry name" value="Protein kinase-like (PK-like)"/>
    <property type="match status" value="1"/>
</dbReference>
<feature type="binding site" evidence="1">
    <location>
        <position position="52"/>
    </location>
    <ligand>
        <name>ATP</name>
        <dbReference type="ChEBI" id="CHEBI:30616"/>
    </ligand>
</feature>
<dbReference type="InterPro" id="IPR011009">
    <property type="entry name" value="Kinase-like_dom_sf"/>
</dbReference>
<dbReference type="Proteomes" id="UP001470230">
    <property type="component" value="Unassembled WGS sequence"/>
</dbReference>
<dbReference type="InterPro" id="IPR001245">
    <property type="entry name" value="Ser-Thr/Tyr_kinase_cat_dom"/>
</dbReference>
<accession>A0ABR2GQ97</accession>
<gene>
    <name evidence="4" type="ORF">M9Y10_040067</name>
</gene>
<sequence length="418" mass="48435">MTQINTSIFPIMSHKEAFNLENFEKQDPIGKGGFSEVYKIKDKRTEQIYAAKICRRRLDKNTKEIKELKMNLTREVNILSQLHHAAILKFIGYSKTDFEEESKPVIVTEYLPNGTLRDIINLSKQNGSTRQWDDTRKLINIYGIASGISYLHSRDIIHRDLKPQNILEDGNLFPQIADFGLALISHQKQDGTVYQPNNKALGTPIYAAPEIWTKNAYSPASDVYSFGLIVYEIMTNEIPFQGFTEDKIFNEIIVSRYRPEFKNPIPDAYRNLIERCWSDNPLDRPSFKSIVSELRSNPGFITDGVDKSYFRDYAKFIDQFHTSFDPQKPILPFEEIQSKQPIVPLKEIEAIQKRVKIVKPRRSLKKAHRSPKRSPRPQEINNQVRERQQLRLKPFKLPPNRAGVLLRSTQLHLLPLVA</sequence>
<dbReference type="EMBL" id="JAPFFF010000069">
    <property type="protein sequence ID" value="KAK8836110.1"/>
    <property type="molecule type" value="Genomic_DNA"/>
</dbReference>
<evidence type="ECO:0000313" key="5">
    <source>
        <dbReference type="Proteomes" id="UP001470230"/>
    </source>
</evidence>
<protein>
    <recommendedName>
        <fullName evidence="3">Protein kinase domain-containing protein</fullName>
    </recommendedName>
</protein>
<proteinExistence type="predicted"/>
<evidence type="ECO:0000313" key="4">
    <source>
        <dbReference type="EMBL" id="KAK8836110.1"/>
    </source>
</evidence>
<dbReference type="Gene3D" id="1.10.510.10">
    <property type="entry name" value="Transferase(Phosphotransferase) domain 1"/>
    <property type="match status" value="1"/>
</dbReference>
<evidence type="ECO:0000259" key="3">
    <source>
        <dbReference type="PROSITE" id="PS50011"/>
    </source>
</evidence>
<dbReference type="InterPro" id="IPR017441">
    <property type="entry name" value="Protein_kinase_ATP_BS"/>
</dbReference>